<accession>A0ABW5ZEA1</accession>
<keyword evidence="10" id="KW-0067">ATP-binding</keyword>
<feature type="domain" description="HAMP" evidence="16">
    <location>
        <begin position="177"/>
        <end position="231"/>
    </location>
</feature>
<comment type="subcellular location">
    <subcellularLocation>
        <location evidence="2">Cell membrane</location>
        <topology evidence="2">Multi-pass membrane protein</topology>
    </subcellularLocation>
</comment>
<keyword evidence="6" id="KW-0808">Transferase</keyword>
<dbReference type="InterPro" id="IPR003594">
    <property type="entry name" value="HATPase_dom"/>
</dbReference>
<evidence type="ECO:0000256" key="8">
    <source>
        <dbReference type="ARBA" id="ARBA00022741"/>
    </source>
</evidence>
<comment type="catalytic activity">
    <reaction evidence="1">
        <text>ATP + protein L-histidine = ADP + protein N-phospho-L-histidine.</text>
        <dbReference type="EC" id="2.7.13.3"/>
    </reaction>
</comment>
<evidence type="ECO:0000256" key="12">
    <source>
        <dbReference type="ARBA" id="ARBA00023012"/>
    </source>
</evidence>
<keyword evidence="7 14" id="KW-0812">Transmembrane</keyword>
<dbReference type="SUPFAM" id="SSF47384">
    <property type="entry name" value="Homodimeric domain of signal transducing histidine kinase"/>
    <property type="match status" value="1"/>
</dbReference>
<dbReference type="SMART" id="SM00388">
    <property type="entry name" value="HisKA"/>
    <property type="match status" value="1"/>
</dbReference>
<feature type="transmembrane region" description="Helical" evidence="14">
    <location>
        <begin position="7"/>
        <end position="30"/>
    </location>
</feature>
<dbReference type="PROSITE" id="PS50885">
    <property type="entry name" value="HAMP"/>
    <property type="match status" value="1"/>
</dbReference>
<evidence type="ECO:0000256" key="1">
    <source>
        <dbReference type="ARBA" id="ARBA00000085"/>
    </source>
</evidence>
<dbReference type="Gene3D" id="6.10.340.10">
    <property type="match status" value="1"/>
</dbReference>
<dbReference type="InterPro" id="IPR003660">
    <property type="entry name" value="HAMP_dom"/>
</dbReference>
<dbReference type="SUPFAM" id="SSF158472">
    <property type="entry name" value="HAMP domain-like"/>
    <property type="match status" value="1"/>
</dbReference>
<name>A0ABW5ZEA1_9BACL</name>
<dbReference type="PROSITE" id="PS50109">
    <property type="entry name" value="HIS_KIN"/>
    <property type="match status" value="1"/>
</dbReference>
<dbReference type="InterPro" id="IPR003661">
    <property type="entry name" value="HisK_dim/P_dom"/>
</dbReference>
<dbReference type="SUPFAM" id="SSF55874">
    <property type="entry name" value="ATPase domain of HSP90 chaperone/DNA topoisomerase II/histidine kinase"/>
    <property type="match status" value="1"/>
</dbReference>
<dbReference type="PANTHER" id="PTHR45528:SF12">
    <property type="entry name" value="SENSOR HISTIDINE KINASE ARSS"/>
    <property type="match status" value="1"/>
</dbReference>
<evidence type="ECO:0000259" key="15">
    <source>
        <dbReference type="PROSITE" id="PS50109"/>
    </source>
</evidence>
<dbReference type="Proteomes" id="UP001597561">
    <property type="component" value="Unassembled WGS sequence"/>
</dbReference>
<keyword evidence="8" id="KW-0547">Nucleotide-binding</keyword>
<evidence type="ECO:0000256" key="10">
    <source>
        <dbReference type="ARBA" id="ARBA00022840"/>
    </source>
</evidence>
<dbReference type="CDD" id="cd00082">
    <property type="entry name" value="HisKA"/>
    <property type="match status" value="1"/>
</dbReference>
<evidence type="ECO:0000313" key="17">
    <source>
        <dbReference type="EMBL" id="MFD2911279.1"/>
    </source>
</evidence>
<keyword evidence="11 14" id="KW-1133">Transmembrane helix</keyword>
<keyword evidence="5" id="KW-0597">Phosphoprotein</keyword>
<evidence type="ECO:0000256" key="7">
    <source>
        <dbReference type="ARBA" id="ARBA00022692"/>
    </source>
</evidence>
<dbReference type="CDD" id="cd06225">
    <property type="entry name" value="HAMP"/>
    <property type="match status" value="1"/>
</dbReference>
<sequence>MKLQNKIHLYTSGVFAILLLLISIAIYFTFSNLTYSSELNSAEMDTSSTAASMISSVGVIPEEDLLRAFGPLDGAASIVTQDQRSFGTVLSPGQNTLRNIERNFYSSEHAEIIKVDEETFTFVSIPMIWTDGSVVNLQVYESIETAVSNLEVLRNTLAAVMILALIPVFISGRLLGNVIMGPIRSMTGTMKDIQRSGEFKRIPLEEKSKDELYQMGESFNHMMSLLESNYEKQEQFVANASHELKTPLTVIESYAELIKRRGTDNPEVVDESVEAIHSEAIRMRELTQQLLLLAKHGEQWKLELERVNITSLVKESAEGFRNAYGREIAVEAEENITAKADAQKLKQLIYILMDNAIKYSESAINVSVKADRDQGVITVKDNGIGIPENDLPKVFDRFYRVDKARTRKSGGYGLGLSLAQELSEVMGMDIDLQSAEGVGTTASIRFNLYS</sequence>
<dbReference type="InterPro" id="IPR005467">
    <property type="entry name" value="His_kinase_dom"/>
</dbReference>
<comment type="caution">
    <text evidence="17">The sequence shown here is derived from an EMBL/GenBank/DDBJ whole genome shotgun (WGS) entry which is preliminary data.</text>
</comment>
<dbReference type="Pfam" id="PF02518">
    <property type="entry name" value="HATPase_c"/>
    <property type="match status" value="1"/>
</dbReference>
<reference evidence="18" key="1">
    <citation type="journal article" date="2019" name="Int. J. Syst. Evol. Microbiol.">
        <title>The Global Catalogue of Microorganisms (GCM) 10K type strain sequencing project: providing services to taxonomists for standard genome sequencing and annotation.</title>
        <authorList>
            <consortium name="The Broad Institute Genomics Platform"/>
            <consortium name="The Broad Institute Genome Sequencing Center for Infectious Disease"/>
            <person name="Wu L."/>
            <person name="Ma J."/>
        </authorList>
    </citation>
    <scope>NUCLEOTIDE SEQUENCE [LARGE SCALE GENOMIC DNA]</scope>
    <source>
        <strain evidence="18">KCTC 13528</strain>
    </source>
</reference>
<evidence type="ECO:0000256" key="14">
    <source>
        <dbReference type="SAM" id="Phobius"/>
    </source>
</evidence>
<dbReference type="PANTHER" id="PTHR45528">
    <property type="entry name" value="SENSOR HISTIDINE KINASE CPXA"/>
    <property type="match status" value="1"/>
</dbReference>
<dbReference type="EMBL" id="JBHUPG010000007">
    <property type="protein sequence ID" value="MFD2911279.1"/>
    <property type="molecule type" value="Genomic_DNA"/>
</dbReference>
<keyword evidence="4" id="KW-1003">Cell membrane</keyword>
<evidence type="ECO:0000256" key="13">
    <source>
        <dbReference type="ARBA" id="ARBA00023136"/>
    </source>
</evidence>
<dbReference type="RefSeq" id="WP_204728497.1">
    <property type="nucleotide sequence ID" value="NZ_JAFBDK010000004.1"/>
</dbReference>
<dbReference type="InterPro" id="IPR036097">
    <property type="entry name" value="HisK_dim/P_sf"/>
</dbReference>
<dbReference type="SMART" id="SM00387">
    <property type="entry name" value="HATPase_c"/>
    <property type="match status" value="1"/>
</dbReference>
<organism evidence="17 18">
    <name type="scientific">Jeotgalibacillus terrae</name>
    <dbReference type="NCBI Taxonomy" id="587735"/>
    <lineage>
        <taxon>Bacteria</taxon>
        <taxon>Bacillati</taxon>
        <taxon>Bacillota</taxon>
        <taxon>Bacilli</taxon>
        <taxon>Bacillales</taxon>
        <taxon>Caryophanaceae</taxon>
        <taxon>Jeotgalibacillus</taxon>
    </lineage>
</organism>
<evidence type="ECO:0000256" key="3">
    <source>
        <dbReference type="ARBA" id="ARBA00012438"/>
    </source>
</evidence>
<evidence type="ECO:0000256" key="4">
    <source>
        <dbReference type="ARBA" id="ARBA00022475"/>
    </source>
</evidence>
<dbReference type="EC" id="2.7.13.3" evidence="3"/>
<dbReference type="InterPro" id="IPR050398">
    <property type="entry name" value="HssS/ArlS-like"/>
</dbReference>
<keyword evidence="12" id="KW-0902">Two-component regulatory system</keyword>
<dbReference type="SMART" id="SM00304">
    <property type="entry name" value="HAMP"/>
    <property type="match status" value="1"/>
</dbReference>
<feature type="domain" description="Histidine kinase" evidence="15">
    <location>
        <begin position="239"/>
        <end position="450"/>
    </location>
</feature>
<dbReference type="CDD" id="cd00075">
    <property type="entry name" value="HATPase"/>
    <property type="match status" value="1"/>
</dbReference>
<dbReference type="InterPro" id="IPR036890">
    <property type="entry name" value="HATPase_C_sf"/>
</dbReference>
<protein>
    <recommendedName>
        <fullName evidence="3">histidine kinase</fullName>
        <ecNumber evidence="3">2.7.13.3</ecNumber>
    </recommendedName>
</protein>
<gene>
    <name evidence="17" type="ORF">ACFS5P_05275</name>
</gene>
<evidence type="ECO:0000259" key="16">
    <source>
        <dbReference type="PROSITE" id="PS50885"/>
    </source>
</evidence>
<evidence type="ECO:0000256" key="11">
    <source>
        <dbReference type="ARBA" id="ARBA00022989"/>
    </source>
</evidence>
<dbReference type="Gene3D" id="1.10.287.130">
    <property type="match status" value="1"/>
</dbReference>
<evidence type="ECO:0000256" key="2">
    <source>
        <dbReference type="ARBA" id="ARBA00004651"/>
    </source>
</evidence>
<dbReference type="Gene3D" id="3.30.565.10">
    <property type="entry name" value="Histidine kinase-like ATPase, C-terminal domain"/>
    <property type="match status" value="1"/>
</dbReference>
<keyword evidence="13 14" id="KW-0472">Membrane</keyword>
<evidence type="ECO:0000256" key="5">
    <source>
        <dbReference type="ARBA" id="ARBA00022553"/>
    </source>
</evidence>
<keyword evidence="18" id="KW-1185">Reference proteome</keyword>
<dbReference type="PRINTS" id="PR00344">
    <property type="entry name" value="BCTRLSENSOR"/>
</dbReference>
<dbReference type="GO" id="GO:0016301">
    <property type="term" value="F:kinase activity"/>
    <property type="evidence" value="ECO:0007669"/>
    <property type="project" value="UniProtKB-KW"/>
</dbReference>
<dbReference type="InterPro" id="IPR004358">
    <property type="entry name" value="Sig_transdc_His_kin-like_C"/>
</dbReference>
<dbReference type="Pfam" id="PF00672">
    <property type="entry name" value="HAMP"/>
    <property type="match status" value="1"/>
</dbReference>
<evidence type="ECO:0000256" key="9">
    <source>
        <dbReference type="ARBA" id="ARBA00022777"/>
    </source>
</evidence>
<dbReference type="Pfam" id="PF00512">
    <property type="entry name" value="HisKA"/>
    <property type="match status" value="1"/>
</dbReference>
<keyword evidence="9 17" id="KW-0418">Kinase</keyword>
<proteinExistence type="predicted"/>
<evidence type="ECO:0000256" key="6">
    <source>
        <dbReference type="ARBA" id="ARBA00022679"/>
    </source>
</evidence>
<evidence type="ECO:0000313" key="18">
    <source>
        <dbReference type="Proteomes" id="UP001597561"/>
    </source>
</evidence>